<dbReference type="SUPFAM" id="SSF56496">
    <property type="entry name" value="Fibrinogen C-terminal domain-like"/>
    <property type="match status" value="1"/>
</dbReference>
<dbReference type="Gene3D" id="3.90.215.10">
    <property type="entry name" value="Gamma Fibrinogen, chain A, domain 1"/>
    <property type="match status" value="1"/>
</dbReference>
<accession>A0ABM1C450</accession>
<dbReference type="RefSeq" id="XP_013793812.1">
    <property type="nucleotide sequence ID" value="XM_013938358.2"/>
</dbReference>
<evidence type="ECO:0000259" key="5">
    <source>
        <dbReference type="PROSITE" id="PS51406"/>
    </source>
</evidence>
<dbReference type="GeneID" id="106477834"/>
<feature type="non-terminal residue" evidence="7">
    <location>
        <position position="1"/>
    </location>
</feature>
<protein>
    <submittedName>
        <fullName evidence="7">Techylectin-5B-like</fullName>
    </submittedName>
</protein>
<evidence type="ECO:0000256" key="2">
    <source>
        <dbReference type="ARBA" id="ARBA00022525"/>
    </source>
</evidence>
<keyword evidence="2" id="KW-0964">Secreted</keyword>
<comment type="subcellular location">
    <subcellularLocation>
        <location evidence="1">Secreted</location>
    </subcellularLocation>
</comment>
<dbReference type="CDD" id="cd00087">
    <property type="entry name" value="FReD"/>
    <property type="match status" value="1"/>
</dbReference>
<dbReference type="PANTHER" id="PTHR47221:SF5">
    <property type="entry name" value="FIBRINOGEN C-TERMINAL DOMAIN-CONTAINING PROTEIN"/>
    <property type="match status" value="1"/>
</dbReference>
<evidence type="ECO:0000256" key="3">
    <source>
        <dbReference type="ARBA" id="ARBA00023157"/>
    </source>
</evidence>
<reference evidence="7" key="1">
    <citation type="submission" date="2025-08" db="UniProtKB">
        <authorList>
            <consortium name="RefSeq"/>
        </authorList>
    </citation>
    <scope>IDENTIFICATION</scope>
    <source>
        <tissue evidence="7">Muscle</tissue>
    </source>
</reference>
<dbReference type="PROSITE" id="PS51406">
    <property type="entry name" value="FIBRINOGEN_C_2"/>
    <property type="match status" value="1"/>
</dbReference>
<evidence type="ECO:0000313" key="6">
    <source>
        <dbReference type="Proteomes" id="UP000694941"/>
    </source>
</evidence>
<name>A0ABM1C450_LIMPO</name>
<keyword evidence="3" id="KW-1015">Disulfide bond</keyword>
<dbReference type="InterPro" id="IPR037579">
    <property type="entry name" value="FIB_ANG-like"/>
</dbReference>
<evidence type="ECO:0000313" key="7">
    <source>
        <dbReference type="RefSeq" id="XP_013793812.1"/>
    </source>
</evidence>
<sequence>LLCILPLFLLTQANVHHHTACNTVSSLEGIVDSLSSTVEELTDLARQRITTLEGPVCSKHDVFHTITPISTNAKQIRERTSLPVDCSAIYHHLNQINGVFKIWLHFLNHPISVYCDMETVGGGWTLIQRRGDFGDPVEGFFQTWTRYKTGFGNLTREFWLGNDVIFALTNQNNMVLRIDLEDMEGGQRYAEYNKFLVRSERELYKMSYKTYKGDAGDSLSTHNNMMFSTRDRDNDKWVKNCATTYKGSWWYNDCHHSNLNGLYLGGPHKESAVGINWYHFYVLSYCLKKTEMKIRPVGFVSTKEPQK</sequence>
<feature type="domain" description="Fibrinogen C-terminal" evidence="5">
    <location>
        <begin position="77"/>
        <end position="298"/>
    </location>
</feature>
<dbReference type="PROSITE" id="PS00514">
    <property type="entry name" value="FIBRINOGEN_C_1"/>
    <property type="match status" value="1"/>
</dbReference>
<dbReference type="Pfam" id="PF00147">
    <property type="entry name" value="Fibrinogen_C"/>
    <property type="match status" value="1"/>
</dbReference>
<organism evidence="6 7">
    <name type="scientific">Limulus polyphemus</name>
    <name type="common">Atlantic horseshoe crab</name>
    <dbReference type="NCBI Taxonomy" id="6850"/>
    <lineage>
        <taxon>Eukaryota</taxon>
        <taxon>Metazoa</taxon>
        <taxon>Ecdysozoa</taxon>
        <taxon>Arthropoda</taxon>
        <taxon>Chelicerata</taxon>
        <taxon>Merostomata</taxon>
        <taxon>Xiphosura</taxon>
        <taxon>Limulidae</taxon>
        <taxon>Limulus</taxon>
    </lineage>
</organism>
<evidence type="ECO:0000256" key="1">
    <source>
        <dbReference type="ARBA" id="ARBA00004613"/>
    </source>
</evidence>
<gene>
    <name evidence="7" type="primary">LOC106477834</name>
</gene>
<dbReference type="InterPro" id="IPR002181">
    <property type="entry name" value="Fibrinogen_a/b/g_C_dom"/>
</dbReference>
<dbReference type="InterPro" id="IPR014716">
    <property type="entry name" value="Fibrinogen_a/b/g_C_1"/>
</dbReference>
<dbReference type="InterPro" id="IPR036056">
    <property type="entry name" value="Fibrinogen-like_C"/>
</dbReference>
<dbReference type="Proteomes" id="UP000694941">
    <property type="component" value="Unplaced"/>
</dbReference>
<keyword evidence="6" id="KW-1185">Reference proteome</keyword>
<dbReference type="NCBIfam" id="NF040941">
    <property type="entry name" value="GGGWT_bact"/>
    <property type="match status" value="1"/>
</dbReference>
<keyword evidence="4" id="KW-0325">Glycoprotein</keyword>
<dbReference type="SMART" id="SM00186">
    <property type="entry name" value="FBG"/>
    <property type="match status" value="1"/>
</dbReference>
<dbReference type="PANTHER" id="PTHR47221">
    <property type="entry name" value="FIBRINOGEN ALPHA CHAIN"/>
    <property type="match status" value="1"/>
</dbReference>
<dbReference type="InterPro" id="IPR020837">
    <property type="entry name" value="Fibrinogen_CS"/>
</dbReference>
<proteinExistence type="predicted"/>
<evidence type="ECO:0000256" key="4">
    <source>
        <dbReference type="ARBA" id="ARBA00023180"/>
    </source>
</evidence>